<dbReference type="CDD" id="cd00592">
    <property type="entry name" value="HTH_MerR-like"/>
    <property type="match status" value="1"/>
</dbReference>
<dbReference type="SMART" id="SM00422">
    <property type="entry name" value="HTH_MERR"/>
    <property type="match status" value="1"/>
</dbReference>
<dbReference type="InterPro" id="IPR009061">
    <property type="entry name" value="DNA-bd_dom_put_sf"/>
</dbReference>
<sequence length="330" mass="37180">MSEDVDYLSIGEVLALIKKDFPDVSISKIRYLESQGLIDPERTPSGYRKFYPYDIERLRKVLHLQRDSFLPLKVIKDTLDGKLAEPTDVFTQPTLQFEDLPEADKSPVKEPGDSSRLVDLVSRLANRDGDIGPSSTIPPAELSEGKASTPHQVATERNTDQNPLVRPSNPEGVEESAGGHRADSGEKQSATSSHLSRESIDFGRDDLFSVEELSRLTGAKVSEINEVESYGLIESEMIAGEKYYGRLDFEIVQLVLVFKKYGVSSRHLRMYKLSAEREVGFMEQVITPLLRQRNPQARHKAQEQLSDLKTLGGCLRGYFMERLLDNFMKL</sequence>
<feature type="region of interest" description="Disordered" evidence="2">
    <location>
        <begin position="93"/>
        <end position="196"/>
    </location>
</feature>
<dbReference type="OrthoDB" id="3191171at2"/>
<evidence type="ECO:0000259" key="3">
    <source>
        <dbReference type="PROSITE" id="PS50937"/>
    </source>
</evidence>
<accession>A0A1M4UFL6</accession>
<evidence type="ECO:0000313" key="4">
    <source>
        <dbReference type="EMBL" id="SHE55572.1"/>
    </source>
</evidence>
<protein>
    <submittedName>
        <fullName evidence="4">DNA-binding transcriptional regulator, MerR family</fullName>
    </submittedName>
</protein>
<feature type="compositionally biased region" description="Basic and acidic residues" evidence="2">
    <location>
        <begin position="102"/>
        <end position="113"/>
    </location>
</feature>
<evidence type="ECO:0000256" key="1">
    <source>
        <dbReference type="ARBA" id="ARBA00023125"/>
    </source>
</evidence>
<gene>
    <name evidence="4" type="ORF">SAMN02745225_00953</name>
</gene>
<feature type="compositionally biased region" description="Polar residues" evidence="2">
    <location>
        <begin position="149"/>
        <end position="162"/>
    </location>
</feature>
<dbReference type="GO" id="GO:0003677">
    <property type="term" value="F:DNA binding"/>
    <property type="evidence" value="ECO:0007669"/>
    <property type="project" value="UniProtKB-KW"/>
</dbReference>
<dbReference type="Pfam" id="PF13411">
    <property type="entry name" value="MerR_1"/>
    <property type="match status" value="1"/>
</dbReference>
<dbReference type="Gene3D" id="1.10.1660.10">
    <property type="match status" value="1"/>
</dbReference>
<dbReference type="PANTHER" id="PTHR30204">
    <property type="entry name" value="REDOX-CYCLING DRUG-SENSING TRANSCRIPTIONAL ACTIVATOR SOXR"/>
    <property type="match status" value="1"/>
</dbReference>
<dbReference type="GO" id="GO:0003700">
    <property type="term" value="F:DNA-binding transcription factor activity"/>
    <property type="evidence" value="ECO:0007669"/>
    <property type="project" value="InterPro"/>
</dbReference>
<name>A0A1M4UFL6_9ACTN</name>
<dbReference type="EMBL" id="FQUL01000010">
    <property type="protein sequence ID" value="SHE55572.1"/>
    <property type="molecule type" value="Genomic_DNA"/>
</dbReference>
<dbReference type="InterPro" id="IPR000551">
    <property type="entry name" value="MerR-type_HTH_dom"/>
</dbReference>
<dbReference type="PANTHER" id="PTHR30204:SF89">
    <property type="entry name" value="HTH MERR-TYPE DOMAIN-CONTAINING PROTEIN"/>
    <property type="match status" value="1"/>
</dbReference>
<keyword evidence="1 4" id="KW-0238">DNA-binding</keyword>
<dbReference type="SUPFAM" id="SSF46955">
    <property type="entry name" value="Putative DNA-binding domain"/>
    <property type="match status" value="2"/>
</dbReference>
<feature type="compositionally biased region" description="Basic and acidic residues" evidence="2">
    <location>
        <begin position="177"/>
        <end position="186"/>
    </location>
</feature>
<keyword evidence="5" id="KW-1185">Reference proteome</keyword>
<evidence type="ECO:0000313" key="5">
    <source>
        <dbReference type="Proteomes" id="UP000184295"/>
    </source>
</evidence>
<dbReference type="InterPro" id="IPR047057">
    <property type="entry name" value="MerR_fam"/>
</dbReference>
<feature type="domain" description="HTH merR-type" evidence="3">
    <location>
        <begin position="23"/>
        <end position="81"/>
    </location>
</feature>
<evidence type="ECO:0000256" key="2">
    <source>
        <dbReference type="SAM" id="MobiDB-lite"/>
    </source>
</evidence>
<dbReference type="STRING" id="1121881.SAMN02745225_00953"/>
<dbReference type="Proteomes" id="UP000184295">
    <property type="component" value="Unassembled WGS sequence"/>
</dbReference>
<dbReference type="AlphaFoldDB" id="A0A1M4UFL6"/>
<organism evidence="4 5">
    <name type="scientific">Ferrithrix thermotolerans DSM 19514</name>
    <dbReference type="NCBI Taxonomy" id="1121881"/>
    <lineage>
        <taxon>Bacteria</taxon>
        <taxon>Bacillati</taxon>
        <taxon>Actinomycetota</taxon>
        <taxon>Acidimicrobiia</taxon>
        <taxon>Acidimicrobiales</taxon>
        <taxon>Acidimicrobiaceae</taxon>
        <taxon>Ferrithrix</taxon>
    </lineage>
</organism>
<dbReference type="PROSITE" id="PS50937">
    <property type="entry name" value="HTH_MERR_2"/>
    <property type="match status" value="1"/>
</dbReference>
<reference evidence="5" key="1">
    <citation type="submission" date="2016-11" db="EMBL/GenBank/DDBJ databases">
        <authorList>
            <person name="Varghese N."/>
            <person name="Submissions S."/>
        </authorList>
    </citation>
    <scope>NUCLEOTIDE SEQUENCE [LARGE SCALE GENOMIC DNA]</scope>
    <source>
        <strain evidence="5">DSM 19514</strain>
    </source>
</reference>
<proteinExistence type="predicted"/>